<dbReference type="AlphaFoldDB" id="A0A9P9FBL7"/>
<dbReference type="OrthoDB" id="5096599at2759"/>
<organism evidence="2 3">
    <name type="scientific">Dactylonectria estremocensis</name>
    <dbReference type="NCBI Taxonomy" id="1079267"/>
    <lineage>
        <taxon>Eukaryota</taxon>
        <taxon>Fungi</taxon>
        <taxon>Dikarya</taxon>
        <taxon>Ascomycota</taxon>
        <taxon>Pezizomycotina</taxon>
        <taxon>Sordariomycetes</taxon>
        <taxon>Hypocreomycetidae</taxon>
        <taxon>Hypocreales</taxon>
        <taxon>Nectriaceae</taxon>
        <taxon>Dactylonectria</taxon>
    </lineage>
</organism>
<comment type="caution">
    <text evidence="2">The sequence shown here is derived from an EMBL/GenBank/DDBJ whole genome shotgun (WGS) entry which is preliminary data.</text>
</comment>
<evidence type="ECO:0000313" key="3">
    <source>
        <dbReference type="Proteomes" id="UP000717696"/>
    </source>
</evidence>
<protein>
    <submittedName>
        <fullName evidence="2">Uncharacterized protein</fullName>
    </submittedName>
</protein>
<feature type="region of interest" description="Disordered" evidence="1">
    <location>
        <begin position="1"/>
        <end position="52"/>
    </location>
</feature>
<keyword evidence="3" id="KW-1185">Reference proteome</keyword>
<accession>A0A9P9FBL7</accession>
<dbReference type="Proteomes" id="UP000717696">
    <property type="component" value="Unassembled WGS sequence"/>
</dbReference>
<dbReference type="EMBL" id="JAGMUU010000003">
    <property type="protein sequence ID" value="KAH7157542.1"/>
    <property type="molecule type" value="Genomic_DNA"/>
</dbReference>
<sequence>MGGKESLNTSTSPRLPKRSWDENEEAVDTNTTTKGPCTPPSKRCRLGSGDQDDDDVVDAIKDAVEHTVENSTGTASTHFTNNPSHGEIIFDDISDDGDTSDEDDLWDVEVDLGDLESFSDDEIDNVDDSFVPINWSDVLGAIVDAFADAAEDSAGTIFDDDSDGAYTSDEDRSDIEVGLDDLDRIHDVEVEGLYQSLRPVSFLDSVGAAQDDIEDSTDTGPTHFANDPSITEIVFEGADHFAGADISNDDDLQDVEVSLDDLESIQDDEIESLYRSLSPIDFMDDFLSNSISMVTTLMGPIDEEEDWDLIGEEVPGLHADEEILWATPLWYTPPPHLGLPSGATLSGREYLRFVMGDGQISDDES</sequence>
<evidence type="ECO:0000313" key="2">
    <source>
        <dbReference type="EMBL" id="KAH7157542.1"/>
    </source>
</evidence>
<name>A0A9P9FBL7_9HYPO</name>
<reference evidence="2" key="1">
    <citation type="journal article" date="2021" name="Nat. Commun.">
        <title>Genetic determinants of endophytism in the Arabidopsis root mycobiome.</title>
        <authorList>
            <person name="Mesny F."/>
            <person name="Miyauchi S."/>
            <person name="Thiergart T."/>
            <person name="Pickel B."/>
            <person name="Atanasova L."/>
            <person name="Karlsson M."/>
            <person name="Huettel B."/>
            <person name="Barry K.W."/>
            <person name="Haridas S."/>
            <person name="Chen C."/>
            <person name="Bauer D."/>
            <person name="Andreopoulos W."/>
            <person name="Pangilinan J."/>
            <person name="LaButti K."/>
            <person name="Riley R."/>
            <person name="Lipzen A."/>
            <person name="Clum A."/>
            <person name="Drula E."/>
            <person name="Henrissat B."/>
            <person name="Kohler A."/>
            <person name="Grigoriev I.V."/>
            <person name="Martin F.M."/>
            <person name="Hacquard S."/>
        </authorList>
    </citation>
    <scope>NUCLEOTIDE SEQUENCE</scope>
    <source>
        <strain evidence="2">MPI-CAGE-AT-0021</strain>
    </source>
</reference>
<feature type="compositionally biased region" description="Polar residues" evidence="1">
    <location>
        <begin position="1"/>
        <end position="13"/>
    </location>
</feature>
<proteinExistence type="predicted"/>
<gene>
    <name evidence="2" type="ORF">B0J13DRAFT_617623</name>
</gene>
<evidence type="ECO:0000256" key="1">
    <source>
        <dbReference type="SAM" id="MobiDB-lite"/>
    </source>
</evidence>